<proteinExistence type="predicted"/>
<comment type="caution">
    <text evidence="2">The sequence shown here is derived from an EMBL/GenBank/DDBJ whole genome shotgun (WGS) entry which is preliminary data.</text>
</comment>
<keyword evidence="3" id="KW-1185">Reference proteome</keyword>
<feature type="region of interest" description="Disordered" evidence="1">
    <location>
        <begin position="1"/>
        <end position="37"/>
    </location>
</feature>
<evidence type="ECO:0000256" key="1">
    <source>
        <dbReference type="SAM" id="MobiDB-lite"/>
    </source>
</evidence>
<dbReference type="Proteomes" id="UP000267536">
    <property type="component" value="Unassembled WGS sequence"/>
</dbReference>
<gene>
    <name evidence="2" type="ORF">EF294_16820</name>
</gene>
<protein>
    <submittedName>
        <fullName evidence="2">Uncharacterized protein</fullName>
    </submittedName>
</protein>
<sequence>MTSSPTPESADDVSLDWGFRDMGGDTEQPATRAGADRSPEMLLGEVVGGMHDTLPPAWSFYIAEIAIAANEHRTRAAVELPDGRLLPLAVDPAVLRAAAAHRELTAGGAPWMWLRITEHRGQQPQIAAFDGFVGAPPDHLLFPPASYLTDVSMSAGVATPLWLLAHIHATGAQLRAASVAAEAPPAQCVYSADELPPLPLLWPRFAALSAIFASVDAFDGPRMTSSVGIFRGELGGCTLTRLPRGRAVLSGGSDHSALMTAAYLGQLEPPDFYRGAPAWVSNIVLDERAAAGMLTFCYWWSDGQWSRAHLTGPPEWTPIAELTPAVPGVWTSTTTAELVRQTLAQAGIEVSAHAATDYVGQVGSGDIRPELLTSLPHPPASPAEGFTVLDLAQSW</sequence>
<accession>A0A3N4G5C9</accession>
<dbReference type="AlphaFoldDB" id="A0A3N4G5C9"/>
<name>A0A3N4G5C9_9ACTN</name>
<evidence type="ECO:0000313" key="2">
    <source>
        <dbReference type="EMBL" id="RPA58062.1"/>
    </source>
</evidence>
<dbReference type="RefSeq" id="WP_123932077.1">
    <property type="nucleotide sequence ID" value="NZ_JBPSDP010000013.1"/>
</dbReference>
<reference evidence="2 3" key="1">
    <citation type="submission" date="2018-11" db="EMBL/GenBank/DDBJ databases">
        <title>Draft genome sequence of Gordonia sp. RS15-1S isolated from rice stems.</title>
        <authorList>
            <person name="Muangham S."/>
        </authorList>
    </citation>
    <scope>NUCLEOTIDE SEQUENCE [LARGE SCALE GENOMIC DNA]</scope>
    <source>
        <strain evidence="2 3">RS15-1S</strain>
    </source>
</reference>
<dbReference type="EMBL" id="RKMH01000013">
    <property type="protein sequence ID" value="RPA58062.1"/>
    <property type="molecule type" value="Genomic_DNA"/>
</dbReference>
<dbReference type="OrthoDB" id="4505613at2"/>
<evidence type="ECO:0000313" key="3">
    <source>
        <dbReference type="Proteomes" id="UP000267536"/>
    </source>
</evidence>
<organism evidence="2 3">
    <name type="scientific">Gordonia oryzae</name>
    <dbReference type="NCBI Taxonomy" id="2487349"/>
    <lineage>
        <taxon>Bacteria</taxon>
        <taxon>Bacillati</taxon>
        <taxon>Actinomycetota</taxon>
        <taxon>Actinomycetes</taxon>
        <taxon>Mycobacteriales</taxon>
        <taxon>Gordoniaceae</taxon>
        <taxon>Gordonia</taxon>
    </lineage>
</organism>